<proteinExistence type="predicted"/>
<comment type="caution">
    <text evidence="2">The sequence shown here is derived from an EMBL/GenBank/DDBJ whole genome shotgun (WGS) entry which is preliminary data.</text>
</comment>
<sequence length="519" mass="58976">MGLLTALMQETHELQDIIEEIKEIYLRDNRDLIVTFSTGKDSSLVLSLVWTALEQLPVHQRTKTIHVITSETGVEEPAMTAFVRHSVRMIQQAAASQRLPIQAHLVMPVMKDRYWVQVLGKGNTPVMSTSRFMWCQSKLKIQPVNRIVEEICARNSLTTFDEYDAVMLLGVREDESSRRKTSIEKHALEDKFALHANLKRVLVYHPIRHITTSQVWDTLITHGLPWGVDIHDLVAHYQASDKECPFTANCTQAPSCGGGRNGCFVCTMMSHPMQDPMMVNLINSGNTSLIPLLAFKGLLYDIRLDIRYRQPLRRAAERNLLKQADTMVGQLNLFDDEAVDDFKMVEGWKFEPGPISLAGRKLLLEALLYTEQASGHTLIEEAEIDAILEAWAADGLILNKSSLQAVNHMSHYDGRIVLHKDTAQLNVKETTNRNPIFPLWELFDMGQDEVIQFLRERSIKTGVSIFYFMQPYNHGDLKATNVQFLLCGPILQTVRQAREYLDQWLGFATPDEMGVLTVC</sequence>
<dbReference type="SUPFAM" id="SSF52402">
    <property type="entry name" value="Adenine nucleotide alpha hydrolases-like"/>
    <property type="match status" value="1"/>
</dbReference>
<dbReference type="PANTHER" id="PTHR43196">
    <property type="entry name" value="SULFATE ADENYLYLTRANSFERASE SUBUNIT 2"/>
    <property type="match status" value="1"/>
</dbReference>
<feature type="domain" description="Phosphoadenosine phosphosulphate reductase" evidence="1">
    <location>
        <begin position="32"/>
        <end position="225"/>
    </location>
</feature>
<evidence type="ECO:0000313" key="3">
    <source>
        <dbReference type="Proteomes" id="UP001597079"/>
    </source>
</evidence>
<dbReference type="Proteomes" id="UP001597079">
    <property type="component" value="Unassembled WGS sequence"/>
</dbReference>
<evidence type="ECO:0000313" key="2">
    <source>
        <dbReference type="EMBL" id="MFD1675648.1"/>
    </source>
</evidence>
<organism evidence="2 3">
    <name type="scientific">Alicyclobacillus fodiniaquatilis</name>
    <dbReference type="NCBI Taxonomy" id="1661150"/>
    <lineage>
        <taxon>Bacteria</taxon>
        <taxon>Bacillati</taxon>
        <taxon>Bacillota</taxon>
        <taxon>Bacilli</taxon>
        <taxon>Bacillales</taxon>
        <taxon>Alicyclobacillaceae</taxon>
        <taxon>Alicyclobacillus</taxon>
    </lineage>
</organism>
<name>A0ABW4JJF3_9BACL</name>
<reference evidence="3" key="1">
    <citation type="journal article" date="2019" name="Int. J. Syst. Evol. Microbiol.">
        <title>The Global Catalogue of Microorganisms (GCM) 10K type strain sequencing project: providing services to taxonomists for standard genome sequencing and annotation.</title>
        <authorList>
            <consortium name="The Broad Institute Genomics Platform"/>
            <consortium name="The Broad Institute Genome Sequencing Center for Infectious Disease"/>
            <person name="Wu L."/>
            <person name="Ma J."/>
        </authorList>
    </citation>
    <scope>NUCLEOTIDE SEQUENCE [LARGE SCALE GENOMIC DNA]</scope>
    <source>
        <strain evidence="3">CGMCC 1.12286</strain>
    </source>
</reference>
<evidence type="ECO:0000259" key="1">
    <source>
        <dbReference type="Pfam" id="PF01507"/>
    </source>
</evidence>
<gene>
    <name evidence="2" type="ORF">ACFSB2_13185</name>
</gene>
<dbReference type="EMBL" id="JBHUCX010000033">
    <property type="protein sequence ID" value="MFD1675648.1"/>
    <property type="molecule type" value="Genomic_DNA"/>
</dbReference>
<protein>
    <submittedName>
        <fullName evidence="2">Phosphoadenosine phosphosulfate reductase family protein</fullName>
    </submittedName>
</protein>
<dbReference type="Pfam" id="PF01507">
    <property type="entry name" value="PAPS_reduct"/>
    <property type="match status" value="1"/>
</dbReference>
<dbReference type="RefSeq" id="WP_377943534.1">
    <property type="nucleotide sequence ID" value="NZ_JBHUCX010000033.1"/>
</dbReference>
<dbReference type="PANTHER" id="PTHR43196:SF2">
    <property type="entry name" value="PHOSPHOADENOSINE PHOSPHOSULFATE REDUCTASE"/>
    <property type="match status" value="1"/>
</dbReference>
<dbReference type="InterPro" id="IPR014729">
    <property type="entry name" value="Rossmann-like_a/b/a_fold"/>
</dbReference>
<dbReference type="InterPro" id="IPR050128">
    <property type="entry name" value="Sulfate_adenylyltrnsfr_sub2"/>
</dbReference>
<dbReference type="Gene3D" id="3.40.50.620">
    <property type="entry name" value="HUPs"/>
    <property type="match status" value="1"/>
</dbReference>
<keyword evidence="3" id="KW-1185">Reference proteome</keyword>
<accession>A0ABW4JJF3</accession>
<dbReference type="InterPro" id="IPR002500">
    <property type="entry name" value="PAPS_reduct_dom"/>
</dbReference>